<evidence type="ECO:0008006" key="3">
    <source>
        <dbReference type="Google" id="ProtNLM"/>
    </source>
</evidence>
<dbReference type="KEGG" id="amr:AM1_5767"/>
<name>B0BZG7_ACAM1</name>
<dbReference type="Pfam" id="PF13450">
    <property type="entry name" value="NAD_binding_8"/>
    <property type="match status" value="1"/>
</dbReference>
<protein>
    <recommendedName>
        <fullName evidence="3">Amine oxidase domain-containing protein</fullName>
    </recommendedName>
</protein>
<reference evidence="1 2" key="1">
    <citation type="journal article" date="2008" name="Proc. Natl. Acad. Sci. U.S.A.">
        <title>Niche adaptation and genome expansion in the chlorophyll d-producing cyanobacterium Acaryochloris marina.</title>
        <authorList>
            <person name="Swingley W.D."/>
            <person name="Chen M."/>
            <person name="Cheung P.C."/>
            <person name="Conrad A.L."/>
            <person name="Dejesa L.C."/>
            <person name="Hao J."/>
            <person name="Honchak B.M."/>
            <person name="Karbach L.E."/>
            <person name="Kurdoglu A."/>
            <person name="Lahiri S."/>
            <person name="Mastrian S.D."/>
            <person name="Miyashita H."/>
            <person name="Page L."/>
            <person name="Ramakrishna P."/>
            <person name="Satoh S."/>
            <person name="Sattley W.M."/>
            <person name="Shimada Y."/>
            <person name="Taylor H.L."/>
            <person name="Tomo T."/>
            <person name="Tsuchiya T."/>
            <person name="Wang Z.T."/>
            <person name="Raymond J."/>
            <person name="Mimuro M."/>
            <person name="Blankenship R.E."/>
            <person name="Touchman J.W."/>
        </authorList>
    </citation>
    <scope>NUCLEOTIDE SEQUENCE [LARGE SCALE GENOMIC DNA]</scope>
    <source>
        <strain evidence="2">MBIC 11017</strain>
    </source>
</reference>
<dbReference type="SUPFAM" id="SSF51905">
    <property type="entry name" value="FAD/NAD(P)-binding domain"/>
    <property type="match status" value="1"/>
</dbReference>
<dbReference type="Gene3D" id="3.50.50.60">
    <property type="entry name" value="FAD/NAD(P)-binding domain"/>
    <property type="match status" value="1"/>
</dbReference>
<dbReference type="GO" id="GO:0016491">
    <property type="term" value="F:oxidoreductase activity"/>
    <property type="evidence" value="ECO:0007669"/>
    <property type="project" value="TreeGrafter"/>
</dbReference>
<dbReference type="InterPro" id="IPR036188">
    <property type="entry name" value="FAD/NAD-bd_sf"/>
</dbReference>
<dbReference type="OrthoDB" id="9801699at2"/>
<dbReference type="RefSeq" id="WP_012165926.1">
    <property type="nucleotide sequence ID" value="NC_009925.1"/>
</dbReference>
<sequence>MNFAIVGGGITGLIAAKILNDKYPNSNITLIEKANEMGGILAGTYYKKQGIYFDKGTHIFRETGYPQIDDFILSSIPKTELIHFDVHQGDIAGAVFDGKLQSNSHFPDIRKLTNYDDLYISLSNQVNSCNPISPIERLEPLITNACSRFGELYTKKVLAPILSNLFQRPAEDLASFSLLLPGLTRIVCSNYLEWLQNAHNIQYREIFAVPDQRKLPNQLRHGKRSFYSHSLGSRNFVKGITANLESKGVQFLQSTTITSFNLDKLLITCLTPKGESLELQVDGIVLATGVFGAAQLLDISMEIFSFDQPILSRIINLIVKKSPESDLCYFYGLDPKMDFYRVTNYRAFSGNPKDRRLSIEVLGNNAIDNSILPQHVLKQLFDIGFISHEGFEFGDVVRLKTGFPTPTISNMQSLVKLSDYVHEQLPNKVLLGGIGAKKGLFFQNEIIKDISDKILERF</sequence>
<dbReference type="AlphaFoldDB" id="B0BZG7"/>
<organism evidence="1 2">
    <name type="scientific">Acaryochloris marina (strain MBIC 11017)</name>
    <dbReference type="NCBI Taxonomy" id="329726"/>
    <lineage>
        <taxon>Bacteria</taxon>
        <taxon>Bacillati</taxon>
        <taxon>Cyanobacteriota</taxon>
        <taxon>Cyanophyceae</taxon>
        <taxon>Acaryochloridales</taxon>
        <taxon>Acaryochloridaceae</taxon>
        <taxon>Acaryochloris</taxon>
    </lineage>
</organism>
<dbReference type="HOGENOM" id="CLU_596693_0_0_3"/>
<proteinExistence type="predicted"/>
<dbReference type="Proteomes" id="UP000000268">
    <property type="component" value="Chromosome"/>
</dbReference>
<dbReference type="STRING" id="329726.AM1_5767"/>
<keyword evidence="2" id="KW-1185">Reference proteome</keyword>
<dbReference type="PANTHER" id="PTHR42923:SF3">
    <property type="entry name" value="PROTOPORPHYRINOGEN OXIDASE"/>
    <property type="match status" value="1"/>
</dbReference>
<evidence type="ECO:0000313" key="2">
    <source>
        <dbReference type="Proteomes" id="UP000000268"/>
    </source>
</evidence>
<accession>B0BZG7</accession>
<dbReference type="InterPro" id="IPR050464">
    <property type="entry name" value="Zeta_carotene_desat/Oxidored"/>
</dbReference>
<dbReference type="eggNOG" id="COG1232">
    <property type="taxonomic scope" value="Bacteria"/>
</dbReference>
<evidence type="ECO:0000313" key="1">
    <source>
        <dbReference type="EMBL" id="ABW30712.1"/>
    </source>
</evidence>
<gene>
    <name evidence="1" type="ordered locus">AM1_5767</name>
</gene>
<dbReference type="EMBL" id="CP000828">
    <property type="protein sequence ID" value="ABW30712.1"/>
    <property type="molecule type" value="Genomic_DNA"/>
</dbReference>
<dbReference type="PANTHER" id="PTHR42923">
    <property type="entry name" value="PROTOPORPHYRINOGEN OXIDASE"/>
    <property type="match status" value="1"/>
</dbReference>